<gene>
    <name evidence="4" type="ORF">AB0H72_00095</name>
</gene>
<name>A0ABV3F054_9NOCA</name>
<evidence type="ECO:0000313" key="5">
    <source>
        <dbReference type="Proteomes" id="UP001551658"/>
    </source>
</evidence>
<dbReference type="Proteomes" id="UP001551658">
    <property type="component" value="Unassembled WGS sequence"/>
</dbReference>
<dbReference type="Pfam" id="PF00440">
    <property type="entry name" value="TetR_N"/>
    <property type="match status" value="1"/>
</dbReference>
<evidence type="ECO:0000259" key="3">
    <source>
        <dbReference type="PROSITE" id="PS50977"/>
    </source>
</evidence>
<feature type="domain" description="HTH tetR-type" evidence="3">
    <location>
        <begin position="41"/>
        <end position="101"/>
    </location>
</feature>
<dbReference type="InterPro" id="IPR009057">
    <property type="entry name" value="Homeodomain-like_sf"/>
</dbReference>
<organism evidence="4 5">
    <name type="scientific">Nocardia fusca</name>
    <dbReference type="NCBI Taxonomy" id="941183"/>
    <lineage>
        <taxon>Bacteria</taxon>
        <taxon>Bacillati</taxon>
        <taxon>Actinomycetota</taxon>
        <taxon>Actinomycetes</taxon>
        <taxon>Mycobacteriales</taxon>
        <taxon>Nocardiaceae</taxon>
        <taxon>Nocardia</taxon>
    </lineage>
</organism>
<dbReference type="InterPro" id="IPR050109">
    <property type="entry name" value="HTH-type_TetR-like_transc_reg"/>
</dbReference>
<dbReference type="Gene3D" id="1.10.357.10">
    <property type="entry name" value="Tetracycline Repressor, domain 2"/>
    <property type="match status" value="1"/>
</dbReference>
<dbReference type="SUPFAM" id="SSF46689">
    <property type="entry name" value="Homeodomain-like"/>
    <property type="match status" value="1"/>
</dbReference>
<evidence type="ECO:0000313" key="4">
    <source>
        <dbReference type="EMBL" id="MEV0361077.1"/>
    </source>
</evidence>
<proteinExistence type="predicted"/>
<dbReference type="PRINTS" id="PR00455">
    <property type="entry name" value="HTHTETR"/>
</dbReference>
<reference evidence="4 5" key="1">
    <citation type="submission" date="2024-06" db="EMBL/GenBank/DDBJ databases">
        <title>The Natural Products Discovery Center: Release of the First 8490 Sequenced Strains for Exploring Actinobacteria Biosynthetic Diversity.</title>
        <authorList>
            <person name="Kalkreuter E."/>
            <person name="Kautsar S.A."/>
            <person name="Yang D."/>
            <person name="Bader C.D."/>
            <person name="Teijaro C.N."/>
            <person name="Fluegel L."/>
            <person name="Davis C.M."/>
            <person name="Simpson J.R."/>
            <person name="Lauterbach L."/>
            <person name="Steele A.D."/>
            <person name="Gui C."/>
            <person name="Meng S."/>
            <person name="Li G."/>
            <person name="Viehrig K."/>
            <person name="Ye F."/>
            <person name="Su P."/>
            <person name="Kiefer A.F."/>
            <person name="Nichols A."/>
            <person name="Cepeda A.J."/>
            <person name="Yan W."/>
            <person name="Fan B."/>
            <person name="Jiang Y."/>
            <person name="Adhikari A."/>
            <person name="Zheng C.-J."/>
            <person name="Schuster L."/>
            <person name="Cowan T.M."/>
            <person name="Smanski M.J."/>
            <person name="Chevrette M.G."/>
            <person name="De Carvalho L.P.S."/>
            <person name="Shen B."/>
        </authorList>
    </citation>
    <scope>NUCLEOTIDE SEQUENCE [LARGE SCALE GENOMIC DNA]</scope>
    <source>
        <strain evidence="4 5">NPDC050671</strain>
    </source>
</reference>
<dbReference type="RefSeq" id="WP_357971588.1">
    <property type="nucleotide sequence ID" value="NZ_JBFAIH010000001.1"/>
</dbReference>
<evidence type="ECO:0000256" key="1">
    <source>
        <dbReference type="ARBA" id="ARBA00023125"/>
    </source>
</evidence>
<dbReference type="InterPro" id="IPR001647">
    <property type="entry name" value="HTH_TetR"/>
</dbReference>
<feature type="DNA-binding region" description="H-T-H motif" evidence="2">
    <location>
        <begin position="64"/>
        <end position="83"/>
    </location>
</feature>
<keyword evidence="5" id="KW-1185">Reference proteome</keyword>
<dbReference type="InterPro" id="IPR036271">
    <property type="entry name" value="Tet_transcr_reg_TetR-rel_C_sf"/>
</dbReference>
<dbReference type="PROSITE" id="PS50977">
    <property type="entry name" value="HTH_TETR_2"/>
    <property type="match status" value="1"/>
</dbReference>
<dbReference type="PANTHER" id="PTHR30055:SF200">
    <property type="entry name" value="HTH-TYPE TRANSCRIPTIONAL REPRESSOR BDCR"/>
    <property type="match status" value="1"/>
</dbReference>
<comment type="caution">
    <text evidence="4">The sequence shown here is derived from an EMBL/GenBank/DDBJ whole genome shotgun (WGS) entry which is preliminary data.</text>
</comment>
<dbReference type="PANTHER" id="PTHR30055">
    <property type="entry name" value="HTH-TYPE TRANSCRIPTIONAL REGULATOR RUTR"/>
    <property type="match status" value="1"/>
</dbReference>
<sequence length="231" mass="25158">MKKERSVYLESGGRRSVLSIPIVLSANLGARVGERGRSRMSEARARLLDTASGLFYSEGLHSVGVERIIAAAQVTRATMYRHFPGKDDLVVAYLTQADESIRAQVEAVRRENPSPVDVVRAVGRAIADSIRGPGFRGCAFLNAAAEYPDPAHPVHRAVLAHRQWFLDTVTDILADVGDTDPAPAARHFVMLRDGAMAAGCLTDPDPICETFLLGIEGLLDARERTRREPVT</sequence>
<evidence type="ECO:0000256" key="2">
    <source>
        <dbReference type="PROSITE-ProRule" id="PRU00335"/>
    </source>
</evidence>
<dbReference type="SUPFAM" id="SSF48498">
    <property type="entry name" value="Tetracyclin repressor-like, C-terminal domain"/>
    <property type="match status" value="1"/>
</dbReference>
<protein>
    <submittedName>
        <fullName evidence="4">TetR/AcrR family transcriptional regulator</fullName>
    </submittedName>
</protein>
<keyword evidence="1 2" id="KW-0238">DNA-binding</keyword>
<dbReference type="EMBL" id="JBFAIH010000001">
    <property type="protein sequence ID" value="MEV0361077.1"/>
    <property type="molecule type" value="Genomic_DNA"/>
</dbReference>
<accession>A0ABV3F054</accession>